<dbReference type="InterPro" id="IPR016169">
    <property type="entry name" value="FAD-bd_PCMH_sub2"/>
</dbReference>
<dbReference type="InterPro" id="IPR005170">
    <property type="entry name" value="Transptr-assoc_dom"/>
</dbReference>
<comment type="similarity">
    <text evidence="2">Belongs to the UPF0053 family.</text>
</comment>
<evidence type="ECO:0000256" key="3">
    <source>
        <dbReference type="ARBA" id="ARBA00022475"/>
    </source>
</evidence>
<dbReference type="InterPro" id="IPR000644">
    <property type="entry name" value="CBS_dom"/>
</dbReference>
<accession>A0ABW2AY92</accession>
<evidence type="ECO:0000256" key="7">
    <source>
        <dbReference type="ARBA" id="ARBA00023122"/>
    </source>
</evidence>
<feature type="domain" description="CBS" evidence="12">
    <location>
        <begin position="222"/>
        <end position="278"/>
    </location>
</feature>
<name>A0ABW2AY92_9MICO</name>
<evidence type="ECO:0000256" key="4">
    <source>
        <dbReference type="ARBA" id="ARBA00022692"/>
    </source>
</evidence>
<evidence type="ECO:0000256" key="5">
    <source>
        <dbReference type="ARBA" id="ARBA00022737"/>
    </source>
</evidence>
<keyword evidence="15" id="KW-1185">Reference proteome</keyword>
<evidence type="ECO:0000313" key="14">
    <source>
        <dbReference type="EMBL" id="MFC6715491.1"/>
    </source>
</evidence>
<protein>
    <submittedName>
        <fullName evidence="14">Hemolysin family protein</fullName>
    </submittedName>
</protein>
<sequence>MSLLIGLLSVLLLTLATGYFVLQEFAYVAVDRGRLAQLADEGDAAAERALRVTGRLSFTLSGAQLGITVTALLVGYVSEPYLGVGLAELLTGIAAVPAGLSLSISVIVALILSTVIQMVIGELAPKNYAIARPVPLARALSRSTLVYLTVAGPVIRLFDSASTRLLRAVGIEPVEELPQGATPDDLRHIIDESHAGGLLDRDLSDLLDRGLEFRERTADEVMTPRVDVVLVTAADTVADVVRRMGSGHSRFPVVGDSVDDVQGVIGIHQVLAVPAAERATRPAHEVAIEVVRVPDSLPVPEVLERLRAEHQQLAVVIDEYGGFAGIVSLEDIVEEVVGEIEDESDRGLRGPRAPVARGWRMSARLRLDEVENETGIALPESEHYDTVSGLVLAELGRTATAGDMVIVQWRPEGEETVPRRASLVVEEARRHVPRIIRLTDLGPVDEEVSR</sequence>
<dbReference type="Pfam" id="PF00571">
    <property type="entry name" value="CBS"/>
    <property type="match status" value="2"/>
</dbReference>
<dbReference type="SMART" id="SM00116">
    <property type="entry name" value="CBS"/>
    <property type="match status" value="2"/>
</dbReference>
<dbReference type="InterPro" id="IPR044751">
    <property type="entry name" value="Ion_transp-like_CBS"/>
</dbReference>
<dbReference type="InterPro" id="IPR036318">
    <property type="entry name" value="FAD-bd_PCMH-like_sf"/>
</dbReference>
<evidence type="ECO:0000259" key="12">
    <source>
        <dbReference type="PROSITE" id="PS51371"/>
    </source>
</evidence>
<evidence type="ECO:0000256" key="11">
    <source>
        <dbReference type="SAM" id="Phobius"/>
    </source>
</evidence>
<feature type="transmembrane region" description="Helical" evidence="11">
    <location>
        <begin position="56"/>
        <end position="77"/>
    </location>
</feature>
<evidence type="ECO:0000256" key="9">
    <source>
        <dbReference type="PROSITE-ProRule" id="PRU00703"/>
    </source>
</evidence>
<dbReference type="PROSITE" id="PS51371">
    <property type="entry name" value="CBS"/>
    <property type="match status" value="2"/>
</dbReference>
<evidence type="ECO:0000313" key="15">
    <source>
        <dbReference type="Proteomes" id="UP001596356"/>
    </source>
</evidence>
<keyword evidence="4 10" id="KW-0812">Transmembrane</keyword>
<dbReference type="PROSITE" id="PS51846">
    <property type="entry name" value="CNNM"/>
    <property type="match status" value="1"/>
</dbReference>
<evidence type="ECO:0000256" key="2">
    <source>
        <dbReference type="ARBA" id="ARBA00006337"/>
    </source>
</evidence>
<evidence type="ECO:0000256" key="10">
    <source>
        <dbReference type="PROSITE-ProRule" id="PRU01193"/>
    </source>
</evidence>
<dbReference type="Pfam" id="PF01595">
    <property type="entry name" value="CNNM"/>
    <property type="match status" value="1"/>
</dbReference>
<evidence type="ECO:0000256" key="1">
    <source>
        <dbReference type="ARBA" id="ARBA00004651"/>
    </source>
</evidence>
<keyword evidence="8 10" id="KW-0472">Membrane</keyword>
<reference evidence="15" key="1">
    <citation type="journal article" date="2019" name="Int. J. Syst. Evol. Microbiol.">
        <title>The Global Catalogue of Microorganisms (GCM) 10K type strain sequencing project: providing services to taxonomists for standard genome sequencing and annotation.</title>
        <authorList>
            <consortium name="The Broad Institute Genomics Platform"/>
            <consortium name="The Broad Institute Genome Sequencing Center for Infectious Disease"/>
            <person name="Wu L."/>
            <person name="Ma J."/>
        </authorList>
    </citation>
    <scope>NUCLEOTIDE SEQUENCE [LARGE SCALE GENOMIC DNA]</scope>
    <source>
        <strain evidence="15">NBRC 106593</strain>
    </source>
</reference>
<dbReference type="SUPFAM" id="SSF54631">
    <property type="entry name" value="CBS-domain pair"/>
    <property type="match status" value="1"/>
</dbReference>
<dbReference type="CDD" id="cd04590">
    <property type="entry name" value="CBS_pair_CorC_HlyC_assoc"/>
    <property type="match status" value="1"/>
</dbReference>
<evidence type="ECO:0000256" key="6">
    <source>
        <dbReference type="ARBA" id="ARBA00022989"/>
    </source>
</evidence>
<dbReference type="Pfam" id="PF03471">
    <property type="entry name" value="CorC_HlyC"/>
    <property type="match status" value="1"/>
</dbReference>
<feature type="domain" description="CNNM transmembrane" evidence="13">
    <location>
        <begin position="1"/>
        <end position="203"/>
    </location>
</feature>
<evidence type="ECO:0000256" key="8">
    <source>
        <dbReference type="ARBA" id="ARBA00023136"/>
    </source>
</evidence>
<dbReference type="SMART" id="SM01091">
    <property type="entry name" value="CorC_HlyC"/>
    <property type="match status" value="1"/>
</dbReference>
<gene>
    <name evidence="14" type="ORF">ACFQBT_17380</name>
</gene>
<feature type="domain" description="CBS" evidence="12">
    <location>
        <begin position="279"/>
        <end position="343"/>
    </location>
</feature>
<keyword evidence="7 9" id="KW-0129">CBS domain</keyword>
<dbReference type="Gene3D" id="3.30.465.10">
    <property type="match status" value="1"/>
</dbReference>
<dbReference type="SUPFAM" id="SSF56176">
    <property type="entry name" value="FAD-binding/transporter-associated domain-like"/>
    <property type="match status" value="1"/>
</dbReference>
<keyword evidence="5" id="KW-0677">Repeat</keyword>
<dbReference type="InterPro" id="IPR002550">
    <property type="entry name" value="CNNM"/>
</dbReference>
<dbReference type="RefSeq" id="WP_377824636.1">
    <property type="nucleotide sequence ID" value="NZ_JBHSWJ010000002.1"/>
</dbReference>
<keyword evidence="6 10" id="KW-1133">Transmembrane helix</keyword>
<comment type="subcellular location">
    <subcellularLocation>
        <location evidence="1">Cell membrane</location>
        <topology evidence="1">Multi-pass membrane protein</topology>
    </subcellularLocation>
</comment>
<dbReference type="EMBL" id="JBHSWJ010000002">
    <property type="protein sequence ID" value="MFC6715491.1"/>
    <property type="molecule type" value="Genomic_DNA"/>
</dbReference>
<feature type="transmembrane region" description="Helical" evidence="11">
    <location>
        <begin position="140"/>
        <end position="158"/>
    </location>
</feature>
<organism evidence="14 15">
    <name type="scientific">Branchiibius cervicis</name>
    <dbReference type="NCBI Taxonomy" id="908252"/>
    <lineage>
        <taxon>Bacteria</taxon>
        <taxon>Bacillati</taxon>
        <taxon>Actinomycetota</taxon>
        <taxon>Actinomycetes</taxon>
        <taxon>Micrococcales</taxon>
        <taxon>Dermacoccaceae</taxon>
        <taxon>Branchiibius</taxon>
    </lineage>
</organism>
<comment type="caution">
    <text evidence="14">The sequence shown here is derived from an EMBL/GenBank/DDBJ whole genome shotgun (WGS) entry which is preliminary data.</text>
</comment>
<dbReference type="InterPro" id="IPR046342">
    <property type="entry name" value="CBS_dom_sf"/>
</dbReference>
<keyword evidence="3" id="KW-1003">Cell membrane</keyword>
<dbReference type="Gene3D" id="3.10.580.10">
    <property type="entry name" value="CBS-domain"/>
    <property type="match status" value="1"/>
</dbReference>
<evidence type="ECO:0000259" key="13">
    <source>
        <dbReference type="PROSITE" id="PS51846"/>
    </source>
</evidence>
<dbReference type="InterPro" id="IPR051676">
    <property type="entry name" value="UPF0053_domain"/>
</dbReference>
<dbReference type="PANTHER" id="PTHR43099:SF6">
    <property type="entry name" value="UPF0053 PROTEIN RV1842C"/>
    <property type="match status" value="1"/>
</dbReference>
<feature type="transmembrane region" description="Helical" evidence="11">
    <location>
        <begin position="89"/>
        <end position="120"/>
    </location>
</feature>
<proteinExistence type="inferred from homology"/>
<dbReference type="Proteomes" id="UP001596356">
    <property type="component" value="Unassembled WGS sequence"/>
</dbReference>
<dbReference type="PANTHER" id="PTHR43099">
    <property type="entry name" value="UPF0053 PROTEIN YRKA"/>
    <property type="match status" value="1"/>
</dbReference>